<evidence type="ECO:0000313" key="4">
    <source>
        <dbReference type="Proteomes" id="UP001058120"/>
    </source>
</evidence>
<dbReference type="Proteomes" id="UP001058120">
    <property type="component" value="Chromosome"/>
</dbReference>
<name>A0ABY5Y180_9BACT</name>
<dbReference type="Pfam" id="PF01569">
    <property type="entry name" value="PAP2"/>
    <property type="match status" value="1"/>
</dbReference>
<keyword evidence="1" id="KW-0812">Transmembrane</keyword>
<dbReference type="RefSeq" id="WP_334315422.1">
    <property type="nucleotide sequence ID" value="NZ_CP065938.1"/>
</dbReference>
<feature type="transmembrane region" description="Helical" evidence="1">
    <location>
        <begin position="228"/>
        <end position="249"/>
    </location>
</feature>
<organism evidence="3 4">
    <name type="scientific">Taurinivorans muris</name>
    <dbReference type="NCBI Taxonomy" id="2787751"/>
    <lineage>
        <taxon>Bacteria</taxon>
        <taxon>Pseudomonadati</taxon>
        <taxon>Thermodesulfobacteriota</taxon>
        <taxon>Desulfovibrionia</taxon>
        <taxon>Desulfovibrionales</taxon>
        <taxon>Desulfovibrionaceae</taxon>
        <taxon>Taurinivorans</taxon>
    </lineage>
</organism>
<dbReference type="InterPro" id="IPR000326">
    <property type="entry name" value="PAP2/HPO"/>
</dbReference>
<keyword evidence="1" id="KW-0472">Membrane</keyword>
<dbReference type="Gene3D" id="1.20.144.10">
    <property type="entry name" value="Phosphatidic acid phosphatase type 2/haloperoxidase"/>
    <property type="match status" value="1"/>
</dbReference>
<feature type="domain" description="Phosphatidic acid phosphatase type 2/haloperoxidase" evidence="2">
    <location>
        <begin position="64"/>
        <end position="246"/>
    </location>
</feature>
<reference evidence="3" key="1">
    <citation type="submission" date="2020-12" db="EMBL/GenBank/DDBJ databases">
        <title>Taurinivorans muris gen. nov., sp. nov., fundamental and realized metabolic niche of a ubiquitous sulfidogenic bacterium in the murine intestine.</title>
        <authorList>
            <person name="Ye H."/>
            <person name="Hanson B.T."/>
            <person name="Loy A."/>
        </authorList>
    </citation>
    <scope>NUCLEOTIDE SEQUENCE</scope>
    <source>
        <strain evidence="3">LT0009</strain>
    </source>
</reference>
<feature type="transmembrane region" description="Helical" evidence="1">
    <location>
        <begin position="178"/>
        <end position="197"/>
    </location>
</feature>
<accession>A0ABY5Y180</accession>
<dbReference type="SUPFAM" id="SSF48317">
    <property type="entry name" value="Acid phosphatase/Vanadium-dependent haloperoxidase"/>
    <property type="match status" value="1"/>
</dbReference>
<feature type="transmembrane region" description="Helical" evidence="1">
    <location>
        <begin position="57"/>
        <end position="75"/>
    </location>
</feature>
<evidence type="ECO:0000259" key="2">
    <source>
        <dbReference type="Pfam" id="PF01569"/>
    </source>
</evidence>
<protein>
    <submittedName>
        <fullName evidence="3">Phosphatase PAP2 family protein</fullName>
    </submittedName>
</protein>
<feature type="transmembrane region" description="Helical" evidence="1">
    <location>
        <begin position="204"/>
        <end position="222"/>
    </location>
</feature>
<feature type="transmembrane region" description="Helical" evidence="1">
    <location>
        <begin position="32"/>
        <end position="50"/>
    </location>
</feature>
<dbReference type="EMBL" id="CP065938">
    <property type="protein sequence ID" value="UWX05831.1"/>
    <property type="molecule type" value="Genomic_DNA"/>
</dbReference>
<dbReference type="InterPro" id="IPR036938">
    <property type="entry name" value="PAP2/HPO_sf"/>
</dbReference>
<evidence type="ECO:0000256" key="1">
    <source>
        <dbReference type="SAM" id="Phobius"/>
    </source>
</evidence>
<evidence type="ECO:0000313" key="3">
    <source>
        <dbReference type="EMBL" id="UWX05831.1"/>
    </source>
</evidence>
<proteinExistence type="predicted"/>
<keyword evidence="4" id="KW-1185">Reference proteome</keyword>
<gene>
    <name evidence="3" type="ORF">JBF11_00425</name>
</gene>
<sequence length="256" mass="29378">MFSYIEDVIFEFFNMYLRNSIFDVVLPLFESSLPVFLLTLVFSVIFAVYCKKKYGEMIYRVLLFMGMLGLSAFFAHEGSHFFAFERPRPFQEIAGTMYYDSKDGTWLQAQYPSSEGYHIFESDMTLEAGEMLDETAVFENQVKNQEEISVIERKVVENPLHVDLKQLHIKLIDGSKKLFPSSVISISMAVAVVIALLMAKISPYIYLFPLLIGWSQIYTGSAYLSDLLVGWCVGIVAVFVAWLCFALFFRITGKYF</sequence>
<keyword evidence="1" id="KW-1133">Transmembrane helix</keyword>